<protein>
    <recommendedName>
        <fullName evidence="5">Galactinol--sucrose galactosyltransferase</fullName>
    </recommendedName>
</protein>
<dbReference type="PANTHER" id="PTHR31268">
    <property type="match status" value="1"/>
</dbReference>
<evidence type="ECO:0000256" key="2">
    <source>
        <dbReference type="ARBA" id="ARBA00023277"/>
    </source>
</evidence>
<evidence type="ECO:0000256" key="1">
    <source>
        <dbReference type="ARBA" id="ARBA00007240"/>
    </source>
</evidence>
<dbReference type="InterPro" id="IPR017853">
    <property type="entry name" value="GH"/>
</dbReference>
<comment type="similarity">
    <text evidence="1">Belongs to the glycosyl hydrolases 36 family.</text>
</comment>
<keyword evidence="4" id="KW-1185">Reference proteome</keyword>
<dbReference type="Proteomes" id="UP001318860">
    <property type="component" value="Unassembled WGS sequence"/>
</dbReference>
<proteinExistence type="inferred from homology"/>
<dbReference type="Pfam" id="PF05691">
    <property type="entry name" value="Raffinose_syn"/>
    <property type="match status" value="2"/>
</dbReference>
<dbReference type="PANTHER" id="PTHR31268:SF12">
    <property type="entry name" value="GALACTINOL--SUCROSE GALACTOSYLTRANSFERASE"/>
    <property type="match status" value="1"/>
</dbReference>
<gene>
    <name evidence="3" type="ORF">DH2020_004348</name>
</gene>
<keyword evidence="2" id="KW-0119">Carbohydrate metabolism</keyword>
<dbReference type="EMBL" id="JABTTQ020000003">
    <property type="protein sequence ID" value="KAK6160967.1"/>
    <property type="molecule type" value="Genomic_DNA"/>
</dbReference>
<dbReference type="InterPro" id="IPR008811">
    <property type="entry name" value="Glycosyl_hydrolases_36"/>
</dbReference>
<sequence length="716" mass="80518">METQLILLQVPELNSYVLILPLIEKSFRSAIHPGRDGEIILCIASGSTKVKASSFTSCVYLHIGENPYDLMRDAFAAIRVHLGTFRLLEEKIPPKIIDRFGWCTWDAFYLTVEPVGVWHGIKTLTENGVPPKFLIIDDGWQSVNMDHEDPFRDSKDLIGLGSQMLCRLYRFQENEKFAKYQAGTMLKQNAPQFDQEKHDKMFKEMIELEKTKKALKEANEDDYISLPEGNVIEYLREEDGVERGGLKALISDLKKQFTNLEDVYVWHALCGAWGGVRPGTTHLKTEITPAKMADGLEKTMYDLAVVMVEKGGIGLVDPKQAEDLYEAMHSYLADAGVTGVKVDVIHTLEYVCEDHGGRVELAKAYYDGLTKSLRKNFNGSGLIASMEQCNDFFFLATNQISMGRVMTSGSRTQMATRWEFIGYKGFSWSTAVITACGRANSFNLIGICSNQIIFVLSSMLVHELSVVDVYVSDKVGRHNFDLLRKLVLPDGTILRCQHYALPTRDCLFENPLFDGTTLLKLWNLNKNSHIKKFKAIVEELKSHENSNLPQSDIFGEVVYTIHIGQDDITYDKDFTAQFRKNELFAVYLHKAGNLHLMKGCDKMDITLQPSSFEIFTISPVYEFSENARFAAIGLENMFNSGGAVESLEQKLDGKSVGFVIKIKGAGKFLACSSIEPLQVMLNNESIKFEWTSDGLLKFEVPWTGGELSDATILISI</sequence>
<reference evidence="3 4" key="1">
    <citation type="journal article" date="2021" name="Comput. Struct. Biotechnol. J.">
        <title>De novo genome assembly of the potent medicinal plant Rehmannia glutinosa using nanopore technology.</title>
        <authorList>
            <person name="Ma L."/>
            <person name="Dong C."/>
            <person name="Song C."/>
            <person name="Wang X."/>
            <person name="Zheng X."/>
            <person name="Niu Y."/>
            <person name="Chen S."/>
            <person name="Feng W."/>
        </authorList>
    </citation>
    <scope>NUCLEOTIDE SEQUENCE [LARGE SCALE GENOMIC DNA]</scope>
    <source>
        <strain evidence="3">DH-2019</strain>
    </source>
</reference>
<dbReference type="SUPFAM" id="SSF51445">
    <property type="entry name" value="(Trans)glycosidases"/>
    <property type="match status" value="1"/>
</dbReference>
<organism evidence="3 4">
    <name type="scientific">Rehmannia glutinosa</name>
    <name type="common">Chinese foxglove</name>
    <dbReference type="NCBI Taxonomy" id="99300"/>
    <lineage>
        <taxon>Eukaryota</taxon>
        <taxon>Viridiplantae</taxon>
        <taxon>Streptophyta</taxon>
        <taxon>Embryophyta</taxon>
        <taxon>Tracheophyta</taxon>
        <taxon>Spermatophyta</taxon>
        <taxon>Magnoliopsida</taxon>
        <taxon>eudicotyledons</taxon>
        <taxon>Gunneridae</taxon>
        <taxon>Pentapetalae</taxon>
        <taxon>asterids</taxon>
        <taxon>lamiids</taxon>
        <taxon>Lamiales</taxon>
        <taxon>Orobanchaceae</taxon>
        <taxon>Rehmannieae</taxon>
        <taxon>Rehmannia</taxon>
    </lineage>
</organism>
<name>A0ABR0XP81_REHGL</name>
<evidence type="ECO:0008006" key="5">
    <source>
        <dbReference type="Google" id="ProtNLM"/>
    </source>
</evidence>
<comment type="caution">
    <text evidence="3">The sequence shown here is derived from an EMBL/GenBank/DDBJ whole genome shotgun (WGS) entry which is preliminary data.</text>
</comment>
<evidence type="ECO:0000313" key="4">
    <source>
        <dbReference type="Proteomes" id="UP001318860"/>
    </source>
</evidence>
<evidence type="ECO:0000313" key="3">
    <source>
        <dbReference type="EMBL" id="KAK6160967.1"/>
    </source>
</evidence>
<accession>A0ABR0XP81</accession>